<keyword evidence="1" id="KW-0732">Signal</keyword>
<protein>
    <recommendedName>
        <fullName evidence="2">PDZ domain-containing protein</fullName>
    </recommendedName>
</protein>
<dbReference type="InterPro" id="IPR001478">
    <property type="entry name" value="PDZ"/>
</dbReference>
<evidence type="ECO:0000313" key="3">
    <source>
        <dbReference type="EMBL" id="GAA5494666.1"/>
    </source>
</evidence>
<dbReference type="Proteomes" id="UP001424741">
    <property type="component" value="Unassembled WGS sequence"/>
</dbReference>
<feature type="chain" id="PRO_5045197570" description="PDZ domain-containing protein" evidence="1">
    <location>
        <begin position="22"/>
        <end position="326"/>
    </location>
</feature>
<dbReference type="PROSITE" id="PS50106">
    <property type="entry name" value="PDZ"/>
    <property type="match status" value="1"/>
</dbReference>
<evidence type="ECO:0000259" key="2">
    <source>
        <dbReference type="PROSITE" id="PS50106"/>
    </source>
</evidence>
<dbReference type="InterPro" id="IPR036034">
    <property type="entry name" value="PDZ_sf"/>
</dbReference>
<keyword evidence="4" id="KW-1185">Reference proteome</keyword>
<accession>A0ABP9UW26</accession>
<dbReference type="RefSeq" id="WP_346187586.1">
    <property type="nucleotide sequence ID" value="NZ_BAABRL010000002.1"/>
</dbReference>
<evidence type="ECO:0000313" key="4">
    <source>
        <dbReference type="Proteomes" id="UP001424741"/>
    </source>
</evidence>
<reference evidence="3 4" key="1">
    <citation type="submission" date="2024-02" db="EMBL/GenBank/DDBJ databases">
        <title>Rubritalea halochordaticola NBRC 107102.</title>
        <authorList>
            <person name="Ichikawa N."/>
            <person name="Katano-Makiyama Y."/>
            <person name="Hidaka K."/>
        </authorList>
    </citation>
    <scope>NUCLEOTIDE SEQUENCE [LARGE SCALE GENOMIC DNA]</scope>
    <source>
        <strain evidence="3 4">NBRC 107102</strain>
    </source>
</reference>
<name>A0ABP9UW26_9BACT</name>
<evidence type="ECO:0000256" key="1">
    <source>
        <dbReference type="SAM" id="SignalP"/>
    </source>
</evidence>
<sequence length="326" mass="35375">MKQILTLTGMTGLVLSSSLFAIERPTPVEAPKESGVQVEAPGQKEAIEMPKAKEQQAAAWLGIAGSPVSETLASHIGTKLGVGITLDIVSPESPAAKAGLKAHDVITKLGGDEIKGMDDLRAAIAKHKAGEEVDVDIISGGKVNQVKVTLGERPANLPMIQPRAGFGAPRGRFIDPNNLPQGMFQGLEDAEAKRLQDLMRNQMQQMRQQMQMLELDVQPGQQGADVKRFHLNLQDLMKNGNAKFGGSITMADEQGSVSLKMTDDGKEVEVKDKNGKLLYAGPYETDIDKEAVPDEIRERIDRLGVENNFKGGLRMRLNGKELFEDE</sequence>
<gene>
    <name evidence="3" type="ORF">Rhal01_00829</name>
</gene>
<comment type="caution">
    <text evidence="3">The sequence shown here is derived from an EMBL/GenBank/DDBJ whole genome shotgun (WGS) entry which is preliminary data.</text>
</comment>
<dbReference type="SUPFAM" id="SSF50156">
    <property type="entry name" value="PDZ domain-like"/>
    <property type="match status" value="1"/>
</dbReference>
<feature type="signal peptide" evidence="1">
    <location>
        <begin position="1"/>
        <end position="21"/>
    </location>
</feature>
<dbReference type="SMART" id="SM00228">
    <property type="entry name" value="PDZ"/>
    <property type="match status" value="1"/>
</dbReference>
<proteinExistence type="predicted"/>
<dbReference type="Pfam" id="PF13180">
    <property type="entry name" value="PDZ_2"/>
    <property type="match status" value="1"/>
</dbReference>
<dbReference type="Gene3D" id="2.30.42.10">
    <property type="match status" value="1"/>
</dbReference>
<feature type="domain" description="PDZ" evidence="2">
    <location>
        <begin position="46"/>
        <end position="141"/>
    </location>
</feature>
<organism evidence="3 4">
    <name type="scientific">Rubritalea halochordaticola</name>
    <dbReference type="NCBI Taxonomy" id="714537"/>
    <lineage>
        <taxon>Bacteria</taxon>
        <taxon>Pseudomonadati</taxon>
        <taxon>Verrucomicrobiota</taxon>
        <taxon>Verrucomicrobiia</taxon>
        <taxon>Verrucomicrobiales</taxon>
        <taxon>Rubritaleaceae</taxon>
        <taxon>Rubritalea</taxon>
    </lineage>
</organism>
<dbReference type="EMBL" id="BAABRL010000002">
    <property type="protein sequence ID" value="GAA5494666.1"/>
    <property type="molecule type" value="Genomic_DNA"/>
</dbReference>